<dbReference type="AlphaFoldDB" id="A0A0R0DYS0"/>
<dbReference type="EMBL" id="LDJP01000087">
    <property type="protein sequence ID" value="KRG82922.1"/>
    <property type="molecule type" value="Genomic_DNA"/>
</dbReference>
<evidence type="ECO:0000259" key="1">
    <source>
        <dbReference type="Pfam" id="PF10006"/>
    </source>
</evidence>
<dbReference type="InterPro" id="IPR018720">
    <property type="entry name" value="DUF2249"/>
</dbReference>
<feature type="domain" description="DUF2249" evidence="1">
    <location>
        <begin position="13"/>
        <end position="76"/>
    </location>
</feature>
<protein>
    <recommendedName>
        <fullName evidence="1">DUF2249 domain-containing protein</fullName>
    </recommendedName>
</protein>
<dbReference type="STRING" id="659018.ABB34_13450"/>
<dbReference type="InterPro" id="IPR036868">
    <property type="entry name" value="TusA-like_sf"/>
</dbReference>
<dbReference type="Pfam" id="PF10006">
    <property type="entry name" value="DUF2249"/>
    <property type="match status" value="1"/>
</dbReference>
<comment type="caution">
    <text evidence="2">The sequence shown here is derived from an EMBL/GenBank/DDBJ whole genome shotgun (WGS) entry which is preliminary data.</text>
</comment>
<dbReference type="SUPFAM" id="SSF64307">
    <property type="entry name" value="SirA-like"/>
    <property type="match status" value="1"/>
</dbReference>
<gene>
    <name evidence="2" type="ORF">ABB34_13450</name>
</gene>
<evidence type="ECO:0000313" key="3">
    <source>
        <dbReference type="Proteomes" id="UP000050940"/>
    </source>
</evidence>
<sequence length="91" mass="9733">MAAVAGGLTPLRLDLRQLPAPEPMQRILDQLQTLPAGQLLLALTPLYPAPLLPILAQWGFVWYVHDAPGGGARIAICHASDRHLLDTPPAA</sequence>
<dbReference type="Proteomes" id="UP000050940">
    <property type="component" value="Unassembled WGS sequence"/>
</dbReference>
<organism evidence="2 3">
    <name type="scientific">Stenotrophomonas daejeonensis</name>
    <dbReference type="NCBI Taxonomy" id="659018"/>
    <lineage>
        <taxon>Bacteria</taxon>
        <taxon>Pseudomonadati</taxon>
        <taxon>Pseudomonadota</taxon>
        <taxon>Gammaproteobacteria</taxon>
        <taxon>Lysobacterales</taxon>
        <taxon>Lysobacteraceae</taxon>
        <taxon>Stenotrophomonas</taxon>
    </lineage>
</organism>
<reference evidence="2 3" key="1">
    <citation type="submission" date="2015-05" db="EMBL/GenBank/DDBJ databases">
        <title>Genome sequencing and analysis of members of genus Stenotrophomonas.</title>
        <authorList>
            <person name="Patil P.P."/>
            <person name="Midha S."/>
            <person name="Patil P.B."/>
        </authorList>
    </citation>
    <scope>NUCLEOTIDE SEQUENCE [LARGE SCALE GENOMIC DNA]</scope>
    <source>
        <strain evidence="2 3">JCM 16244</strain>
    </source>
</reference>
<name>A0A0R0DYS0_9GAMM</name>
<dbReference type="PATRIC" id="fig|659018.3.peg.2906"/>
<evidence type="ECO:0000313" key="2">
    <source>
        <dbReference type="EMBL" id="KRG82922.1"/>
    </source>
</evidence>
<keyword evidence="3" id="KW-1185">Reference proteome</keyword>
<proteinExistence type="predicted"/>
<accession>A0A0R0DYS0</accession>